<feature type="domain" description="RING-type" evidence="5">
    <location>
        <begin position="9"/>
        <end position="48"/>
    </location>
</feature>
<dbReference type="AlphaFoldDB" id="A0A8C4UGJ5"/>
<dbReference type="OrthoDB" id="21204at2759"/>
<accession>A0A8C4UGJ5</accession>
<dbReference type="Pfam" id="PF13639">
    <property type="entry name" value="zf-RING_2"/>
    <property type="match status" value="1"/>
</dbReference>
<protein>
    <recommendedName>
        <fullName evidence="5">RING-type domain-containing protein</fullName>
    </recommendedName>
</protein>
<dbReference type="InterPro" id="IPR013083">
    <property type="entry name" value="Znf_RING/FYVE/PHD"/>
</dbReference>
<keyword evidence="1" id="KW-0479">Metal-binding</keyword>
<evidence type="ECO:0000259" key="5">
    <source>
        <dbReference type="PROSITE" id="PS50089"/>
    </source>
</evidence>
<evidence type="ECO:0000256" key="3">
    <source>
        <dbReference type="ARBA" id="ARBA00022833"/>
    </source>
</evidence>
<evidence type="ECO:0000256" key="1">
    <source>
        <dbReference type="ARBA" id="ARBA00022723"/>
    </source>
</evidence>
<evidence type="ECO:0000256" key="4">
    <source>
        <dbReference type="PROSITE-ProRule" id="PRU00175"/>
    </source>
</evidence>
<dbReference type="GO" id="GO:0004842">
    <property type="term" value="F:ubiquitin-protein transferase activity"/>
    <property type="evidence" value="ECO:0007669"/>
    <property type="project" value="TreeGrafter"/>
</dbReference>
<keyword evidence="2 4" id="KW-0863">Zinc-finger</keyword>
<reference evidence="6" key="1">
    <citation type="submission" date="2025-08" db="UniProtKB">
        <authorList>
            <consortium name="Ensembl"/>
        </authorList>
    </citation>
    <scope>IDENTIFICATION</scope>
</reference>
<keyword evidence="7" id="KW-1185">Reference proteome</keyword>
<dbReference type="Ensembl" id="ENSFTIT00000009847.1">
    <property type="protein sequence ID" value="ENSFTIP00000009423.1"/>
    <property type="gene ID" value="ENSFTIG00000006368.1"/>
</dbReference>
<reference evidence="6" key="2">
    <citation type="submission" date="2025-09" db="UniProtKB">
        <authorList>
            <consortium name="Ensembl"/>
        </authorList>
    </citation>
    <scope>IDENTIFICATION</scope>
</reference>
<dbReference type="InterPro" id="IPR047126">
    <property type="entry name" value="RNF141-like"/>
</dbReference>
<organism evidence="6 7">
    <name type="scientific">Falco tinnunculus</name>
    <name type="common">Common kestrel</name>
    <dbReference type="NCBI Taxonomy" id="100819"/>
    <lineage>
        <taxon>Eukaryota</taxon>
        <taxon>Metazoa</taxon>
        <taxon>Chordata</taxon>
        <taxon>Craniata</taxon>
        <taxon>Vertebrata</taxon>
        <taxon>Euteleostomi</taxon>
        <taxon>Archelosauria</taxon>
        <taxon>Archosauria</taxon>
        <taxon>Dinosauria</taxon>
        <taxon>Saurischia</taxon>
        <taxon>Theropoda</taxon>
        <taxon>Coelurosauria</taxon>
        <taxon>Aves</taxon>
        <taxon>Neognathae</taxon>
        <taxon>Neoaves</taxon>
        <taxon>Telluraves</taxon>
        <taxon>Australaves</taxon>
        <taxon>Falconiformes</taxon>
        <taxon>Falconidae</taxon>
        <taxon>Falco</taxon>
    </lineage>
</organism>
<dbReference type="PANTHER" id="PTHR12109:SF3">
    <property type="entry name" value="RING FINGER PROTEIN 141"/>
    <property type="match status" value="1"/>
</dbReference>
<dbReference type="PANTHER" id="PTHR12109">
    <property type="entry name" value="RING FINGER PROTEIN 141-RELATED"/>
    <property type="match status" value="1"/>
</dbReference>
<evidence type="ECO:0000313" key="7">
    <source>
        <dbReference type="Proteomes" id="UP000694562"/>
    </source>
</evidence>
<dbReference type="SMART" id="SM00184">
    <property type="entry name" value="RING"/>
    <property type="match status" value="1"/>
</dbReference>
<dbReference type="GO" id="GO:0051865">
    <property type="term" value="P:protein autoubiquitination"/>
    <property type="evidence" value="ECO:0007669"/>
    <property type="project" value="TreeGrafter"/>
</dbReference>
<name>A0A8C4UGJ5_FALTI</name>
<dbReference type="GO" id="GO:0008270">
    <property type="term" value="F:zinc ion binding"/>
    <property type="evidence" value="ECO:0007669"/>
    <property type="project" value="UniProtKB-KW"/>
</dbReference>
<dbReference type="Gene3D" id="3.30.40.10">
    <property type="entry name" value="Zinc/RING finger domain, C3HC4 (zinc finger)"/>
    <property type="match status" value="1"/>
</dbReference>
<dbReference type="InterPro" id="IPR017907">
    <property type="entry name" value="Znf_RING_CS"/>
</dbReference>
<proteinExistence type="predicted"/>
<dbReference type="Proteomes" id="UP000694562">
    <property type="component" value="Unplaced"/>
</dbReference>
<evidence type="ECO:0000313" key="6">
    <source>
        <dbReference type="Ensembl" id="ENSFTIP00000009423.1"/>
    </source>
</evidence>
<dbReference type="PROSITE" id="PS50089">
    <property type="entry name" value="ZF_RING_2"/>
    <property type="match status" value="1"/>
</dbReference>
<sequence length="95" mass="11086">MAKETEWSCPICHEAEKEVAYVMPCNHLFCLGCIMRWVERGTSCPLCRRMIETVKFSVRAEDDYLQLTPKFLWGKRFSCLVLQAELPISFQIHSV</sequence>
<keyword evidence="3" id="KW-0862">Zinc</keyword>
<dbReference type="SUPFAM" id="SSF57850">
    <property type="entry name" value="RING/U-box"/>
    <property type="match status" value="1"/>
</dbReference>
<dbReference type="InterPro" id="IPR001841">
    <property type="entry name" value="Znf_RING"/>
</dbReference>
<dbReference type="PROSITE" id="PS00518">
    <property type="entry name" value="ZF_RING_1"/>
    <property type="match status" value="1"/>
</dbReference>
<dbReference type="OMA" id="CILRWAH"/>
<evidence type="ECO:0000256" key="2">
    <source>
        <dbReference type="ARBA" id="ARBA00022771"/>
    </source>
</evidence>